<dbReference type="RefSeq" id="WP_065082423.1">
    <property type="nucleotide sequence ID" value="NZ_FLSS01000012.1"/>
</dbReference>
<evidence type="ECO:0000313" key="2">
    <source>
        <dbReference type="Proteomes" id="UP000324513"/>
    </source>
</evidence>
<protein>
    <recommendedName>
        <fullName evidence="3">Transposase-like Mu C-terminal domain-containing protein</fullName>
    </recommendedName>
</protein>
<reference evidence="1 2" key="1">
    <citation type="submission" date="2019-07" db="EMBL/GenBank/DDBJ databases">
        <title>Genomic Encyclopedia of Archaeal and Bacterial Type Strains, Phase II (KMG-II): from individual species to whole genera.</title>
        <authorList>
            <person name="Goeker M."/>
        </authorList>
    </citation>
    <scope>NUCLEOTIDE SEQUENCE [LARGE SCALE GENOMIC DNA]</scope>
    <source>
        <strain evidence="1 2">DSM 14571</strain>
    </source>
</reference>
<keyword evidence="2" id="KW-1185">Reference proteome</keyword>
<evidence type="ECO:0008006" key="3">
    <source>
        <dbReference type="Google" id="ProtNLM"/>
    </source>
</evidence>
<proteinExistence type="predicted"/>
<comment type="caution">
    <text evidence="1">The sequence shown here is derived from an EMBL/GenBank/DDBJ whole genome shotgun (WGS) entry which is preliminary data.</text>
</comment>
<evidence type="ECO:0000313" key="1">
    <source>
        <dbReference type="EMBL" id="TYO91950.1"/>
    </source>
</evidence>
<accession>A0ABY3NG33</accession>
<name>A0ABY3NG33_ELIMR</name>
<sequence length="689" mass="79956">MPQFWNESNKIAVLVDELVPYYWSSQNVLSKAISQNRNNVYGVKALQNGGGKNRKLIVDFDSLPTHIQKELGDPRLLEHNLLYFYKTDAIAVDFYTSFRRPDGLYMRPEEQQRYITNASVLISLLHLRSRHAAERIKTGMSLRGIYNFLCEESKTFNPILLEKFKLEHNIPTHPTRFKETLNAFETPFNYGDREWPYNFFSLIKDAEGKRKQNPIKVDDAVNTILNGLFKTIGHKPTPTEIYRTYDAFLSGYALVYNEDTAEIYDPKEYPKLSERTVSNWLAKWENKAATYKSRSGDRQQYMNQFVIHHQLERPTFAGSLISIDDRQPPFKDLSGERVWFYNGLDVASGCITVFVYGKSKEGIIKEFYRQMLRNYTEWGINLPDGLEAEMSLNSSFVDTFLKEGNMFQNVRIEANNARGKRIERDNGILRYGIEKEREGWIARPTAKSEANQSGPDKVPKIPYEQIIEGAIEDIYTLNNSPHMEETEKTRWEYFLEMQHPELRPTNWQTILPYLGYPQETSCNGGYINLQGKKRAIAMNGEICRGDELINALKVVEGKELMVYWIDDNRGKVLKALAFYDGRFICEVQEMPRYNRAVIERTEDDKKAREIQSAYVMTVESFIRKQEKALQSINVIKQRKPAPKNSFFIPGIDVRTFQTSDPETVETIEQPDDNIPHAAPSVSWQNSFFK</sequence>
<dbReference type="EMBL" id="VNHK01000006">
    <property type="protein sequence ID" value="TYO91950.1"/>
    <property type="molecule type" value="Genomic_DNA"/>
</dbReference>
<dbReference type="Proteomes" id="UP000324513">
    <property type="component" value="Unassembled WGS sequence"/>
</dbReference>
<organism evidence="1 2">
    <name type="scientific">Elizabethkingia miricola</name>
    <name type="common">Chryseobacterium miricola</name>
    <dbReference type="NCBI Taxonomy" id="172045"/>
    <lineage>
        <taxon>Bacteria</taxon>
        <taxon>Pseudomonadati</taxon>
        <taxon>Bacteroidota</taxon>
        <taxon>Flavobacteriia</taxon>
        <taxon>Flavobacteriales</taxon>
        <taxon>Weeksellaceae</taxon>
        <taxon>Elizabethkingia</taxon>
    </lineage>
</organism>
<gene>
    <name evidence="1" type="ORF">LX74_02201</name>
</gene>